<dbReference type="SUPFAM" id="SSF51569">
    <property type="entry name" value="Aldolase"/>
    <property type="match status" value="1"/>
</dbReference>
<dbReference type="InterPro" id="IPR020030">
    <property type="entry name" value="Pseudaminic_synth_PseI"/>
</dbReference>
<dbReference type="Pfam" id="PF08666">
    <property type="entry name" value="SAF"/>
    <property type="match status" value="1"/>
</dbReference>
<dbReference type="InterPro" id="IPR051690">
    <property type="entry name" value="PseI-like"/>
</dbReference>
<organism evidence="2 3">
    <name type="scientific">Acetivibrio mesophilus</name>
    <dbReference type="NCBI Taxonomy" id="2487273"/>
    <lineage>
        <taxon>Bacteria</taxon>
        <taxon>Bacillati</taxon>
        <taxon>Bacillota</taxon>
        <taxon>Clostridia</taxon>
        <taxon>Eubacteriales</taxon>
        <taxon>Oscillospiraceae</taxon>
        <taxon>Acetivibrio</taxon>
    </lineage>
</organism>
<protein>
    <submittedName>
        <fullName evidence="2">Pseudaminic acid synthase</fullName>
        <ecNumber evidence="2">2.5.1.97</ecNumber>
    </submittedName>
</protein>
<dbReference type="InterPro" id="IPR057736">
    <property type="entry name" value="SAF_PseI/NeuA/NeuB"/>
</dbReference>
<dbReference type="OrthoDB" id="9814210at2"/>
<keyword evidence="2" id="KW-0808">Transferase</keyword>
<gene>
    <name evidence="2" type="primary">pseI</name>
    <name evidence="2" type="ORF">EFD62_10190</name>
</gene>
<dbReference type="PANTHER" id="PTHR42966">
    <property type="entry name" value="N-ACETYLNEURAMINATE SYNTHASE"/>
    <property type="match status" value="1"/>
</dbReference>
<sequence length="350" mass="39394">MQSRRIKIMDREIGEGCPCYIIAEMSANHAGDFSRAIEIIHVAKEAGADCIKIQTYTPDTMTINCDKKYFHIDGGTWKGENLYSLYQKANTPWEWHGRLKEEAQRVGIDFLSTPFDKSAVDFLEELGVEFYKIASFEIVDIPLIKYIASKKKPIIMSTGMATLAEIEEAVETIKAQGNDNFCLLKCSSAYPAVPEQMNLKTITHLKDTFNVPVGLSDHSLGSISAIMAVAMGASIIEKHFCLSRRIKNPDSSFSMEPDEFRKMVEDVRAAEKSIGKVSYSISENEAVSRSHRRSIFVVKDIKKGEVFTEENIKVIRPADGLEPKYFEQVLNRKASEDIERGTPLKWTMIG</sequence>
<dbReference type="AlphaFoldDB" id="A0A4Q0I508"/>
<dbReference type="PANTHER" id="PTHR42966:SF2">
    <property type="entry name" value="PSEUDAMINIC ACID SYNTHASE"/>
    <property type="match status" value="1"/>
</dbReference>
<reference evidence="3" key="1">
    <citation type="submission" date="2018-11" db="EMBL/GenBank/DDBJ databases">
        <title>Genome sequencing of a novel mesophilic and cellulolytic organism within the genus Hungateiclostridium.</title>
        <authorList>
            <person name="Rettenmaier R."/>
            <person name="Liebl W."/>
            <person name="Zverlov V."/>
        </authorList>
    </citation>
    <scope>NUCLEOTIDE SEQUENCE [LARGE SCALE GENOMIC DNA]</scope>
    <source>
        <strain evidence="3">N2K1</strain>
    </source>
</reference>
<dbReference type="Gene3D" id="3.90.1210.10">
    <property type="entry name" value="Antifreeze-like/N-acetylneuraminic acid synthase C-terminal domain"/>
    <property type="match status" value="1"/>
</dbReference>
<evidence type="ECO:0000313" key="3">
    <source>
        <dbReference type="Proteomes" id="UP000289166"/>
    </source>
</evidence>
<dbReference type="PROSITE" id="PS50844">
    <property type="entry name" value="AFP_LIKE"/>
    <property type="match status" value="1"/>
</dbReference>
<dbReference type="InterPro" id="IPR013785">
    <property type="entry name" value="Aldolase_TIM"/>
</dbReference>
<dbReference type="RefSeq" id="WP_128706064.1">
    <property type="nucleotide sequence ID" value="NZ_RLII01000012.1"/>
</dbReference>
<feature type="domain" description="AFP-like" evidence="1">
    <location>
        <begin position="294"/>
        <end position="350"/>
    </location>
</feature>
<dbReference type="InterPro" id="IPR013974">
    <property type="entry name" value="SAF"/>
</dbReference>
<evidence type="ECO:0000259" key="1">
    <source>
        <dbReference type="PROSITE" id="PS50844"/>
    </source>
</evidence>
<dbReference type="InterPro" id="IPR013132">
    <property type="entry name" value="PseI/NeuA/B-like_N"/>
</dbReference>
<dbReference type="NCBIfam" id="TIGR03586">
    <property type="entry name" value="PseI"/>
    <property type="match status" value="1"/>
</dbReference>
<name>A0A4Q0I508_9FIRM</name>
<dbReference type="InterPro" id="IPR006190">
    <property type="entry name" value="SAF_AFP_Neu5Ac"/>
</dbReference>
<comment type="caution">
    <text evidence="2">The sequence shown here is derived from an EMBL/GenBank/DDBJ whole genome shotgun (WGS) entry which is preliminary data.</text>
</comment>
<accession>A0A4Q0I508</accession>
<dbReference type="SMART" id="SM00858">
    <property type="entry name" value="SAF"/>
    <property type="match status" value="1"/>
</dbReference>
<dbReference type="CDD" id="cd11615">
    <property type="entry name" value="SAF_NeuB_like"/>
    <property type="match status" value="1"/>
</dbReference>
<dbReference type="GO" id="GO:0016051">
    <property type="term" value="P:carbohydrate biosynthetic process"/>
    <property type="evidence" value="ECO:0007669"/>
    <property type="project" value="InterPro"/>
</dbReference>
<dbReference type="Proteomes" id="UP000289166">
    <property type="component" value="Unassembled WGS sequence"/>
</dbReference>
<dbReference type="InterPro" id="IPR036732">
    <property type="entry name" value="AFP_Neu5c_C_sf"/>
</dbReference>
<keyword evidence="3" id="KW-1185">Reference proteome</keyword>
<dbReference type="Pfam" id="PF03102">
    <property type="entry name" value="NeuB"/>
    <property type="match status" value="1"/>
</dbReference>
<proteinExistence type="predicted"/>
<dbReference type="Gene3D" id="3.20.20.70">
    <property type="entry name" value="Aldolase class I"/>
    <property type="match status" value="1"/>
</dbReference>
<dbReference type="GO" id="GO:0047444">
    <property type="term" value="F:N-acylneuraminate-9-phosphate synthase activity"/>
    <property type="evidence" value="ECO:0007669"/>
    <property type="project" value="TreeGrafter"/>
</dbReference>
<dbReference type="SUPFAM" id="SSF51269">
    <property type="entry name" value="AFP III-like domain"/>
    <property type="match status" value="1"/>
</dbReference>
<evidence type="ECO:0000313" key="2">
    <source>
        <dbReference type="EMBL" id="RXE58825.1"/>
    </source>
</evidence>
<dbReference type="EC" id="2.5.1.97" evidence="2"/>
<dbReference type="EMBL" id="RLII01000012">
    <property type="protein sequence ID" value="RXE58825.1"/>
    <property type="molecule type" value="Genomic_DNA"/>
</dbReference>